<dbReference type="GO" id="GO:0003700">
    <property type="term" value="F:DNA-binding transcription factor activity"/>
    <property type="evidence" value="ECO:0007669"/>
    <property type="project" value="InterPro"/>
</dbReference>
<dbReference type="PRINTS" id="PR00046">
    <property type="entry name" value="SIGMA70FCT"/>
</dbReference>
<keyword evidence="1" id="KW-0175">Coiled coil</keyword>
<accession>A0A1G2HLG4</accession>
<reference evidence="3 4" key="1">
    <citation type="journal article" date="2016" name="Nat. Commun.">
        <title>Thousands of microbial genomes shed light on interconnected biogeochemical processes in an aquifer system.</title>
        <authorList>
            <person name="Anantharaman K."/>
            <person name="Brown C.T."/>
            <person name="Hug L.A."/>
            <person name="Sharon I."/>
            <person name="Castelle C.J."/>
            <person name="Probst A.J."/>
            <person name="Thomas B.C."/>
            <person name="Singh A."/>
            <person name="Wilkins M.J."/>
            <person name="Karaoz U."/>
            <person name="Brodie E.L."/>
            <person name="Williams K.H."/>
            <person name="Hubbard S.S."/>
            <person name="Banfield J.F."/>
        </authorList>
    </citation>
    <scope>NUCLEOTIDE SEQUENCE [LARGE SCALE GENOMIC DNA]</scope>
</reference>
<dbReference type="InterPro" id="IPR050239">
    <property type="entry name" value="Sigma-70_RNA_pol_init_factors"/>
</dbReference>
<dbReference type="EMBL" id="MHOL01000003">
    <property type="protein sequence ID" value="OGZ63327.1"/>
    <property type="molecule type" value="Genomic_DNA"/>
</dbReference>
<dbReference type="PANTHER" id="PTHR30603:SF60">
    <property type="entry name" value="RNA POLYMERASE SIGMA FACTOR RPOD"/>
    <property type="match status" value="1"/>
</dbReference>
<dbReference type="InterPro" id="IPR036388">
    <property type="entry name" value="WH-like_DNA-bd_sf"/>
</dbReference>
<dbReference type="InterPro" id="IPR000943">
    <property type="entry name" value="RNA_pol_sigma70"/>
</dbReference>
<comment type="caution">
    <text evidence="3">The sequence shown here is derived from an EMBL/GenBank/DDBJ whole genome shotgun (WGS) entry which is preliminary data.</text>
</comment>
<dbReference type="PANTHER" id="PTHR30603">
    <property type="entry name" value="RNA POLYMERASE SIGMA FACTOR RPO"/>
    <property type="match status" value="1"/>
</dbReference>
<sequence>MESDNSDTYELEDQELLEDLRLEMKIKNNILWKKIHEKFPSVAALCRANEGLGMYPTQVGKLLAFKTSPFYYRRVGKEKTYVREYRKLCLVLEQALNYPAEILFPEELYQKFVGTQTSKAIQLNSFSALPSPEKQKILFLPAPDNVSHELELSEMKEKIEDVLNTLTKREKEIVKLRYGIPDGVIYTAEELFKIFKVSRSRIFQIETKAIWKLQQSSRLKKLESLL</sequence>
<name>A0A1G2HLG4_9BACT</name>
<evidence type="ECO:0000259" key="2">
    <source>
        <dbReference type="Pfam" id="PF04545"/>
    </source>
</evidence>
<dbReference type="Gene3D" id="1.10.10.10">
    <property type="entry name" value="Winged helix-like DNA-binding domain superfamily/Winged helix DNA-binding domain"/>
    <property type="match status" value="1"/>
</dbReference>
<dbReference type="CDD" id="cd06171">
    <property type="entry name" value="Sigma70_r4"/>
    <property type="match status" value="1"/>
</dbReference>
<dbReference type="AlphaFoldDB" id="A0A1G2HLG4"/>
<dbReference type="SUPFAM" id="SSF88659">
    <property type="entry name" value="Sigma3 and sigma4 domains of RNA polymerase sigma factors"/>
    <property type="match status" value="1"/>
</dbReference>
<dbReference type="InterPro" id="IPR013324">
    <property type="entry name" value="RNA_pol_sigma_r3/r4-like"/>
</dbReference>
<dbReference type="InterPro" id="IPR007630">
    <property type="entry name" value="RNA_pol_sigma70_r4"/>
</dbReference>
<protein>
    <recommendedName>
        <fullName evidence="2">RNA polymerase sigma-70 region 4 domain-containing protein</fullName>
    </recommendedName>
</protein>
<gene>
    <name evidence="3" type="ORF">A2639_00145</name>
</gene>
<dbReference type="Pfam" id="PF04545">
    <property type="entry name" value="Sigma70_r4"/>
    <property type="match status" value="1"/>
</dbReference>
<dbReference type="GO" id="GO:0006352">
    <property type="term" value="P:DNA-templated transcription initiation"/>
    <property type="evidence" value="ECO:0007669"/>
    <property type="project" value="InterPro"/>
</dbReference>
<evidence type="ECO:0000313" key="3">
    <source>
        <dbReference type="EMBL" id="OGZ63327.1"/>
    </source>
</evidence>
<feature type="domain" description="RNA polymerase sigma-70 region 4" evidence="2">
    <location>
        <begin position="162"/>
        <end position="214"/>
    </location>
</feature>
<evidence type="ECO:0000256" key="1">
    <source>
        <dbReference type="SAM" id="Coils"/>
    </source>
</evidence>
<feature type="coiled-coil region" evidence="1">
    <location>
        <begin position="145"/>
        <end position="172"/>
    </location>
</feature>
<dbReference type="Proteomes" id="UP000178991">
    <property type="component" value="Unassembled WGS sequence"/>
</dbReference>
<organism evidence="3 4">
    <name type="scientific">Candidatus Staskawiczbacteria bacterium RIFCSPHIGHO2_01_FULL_34_27</name>
    <dbReference type="NCBI Taxonomy" id="1802199"/>
    <lineage>
        <taxon>Bacteria</taxon>
        <taxon>Candidatus Staskawicziibacteriota</taxon>
    </lineage>
</organism>
<proteinExistence type="predicted"/>
<evidence type="ECO:0000313" key="4">
    <source>
        <dbReference type="Proteomes" id="UP000178991"/>
    </source>
</evidence>